<reference evidence="2 3" key="1">
    <citation type="journal article" date="2023" name="Proc. Natl. Acad. Sci. U.S.A.">
        <title>A global phylogenomic analysis of the shiitake genus Lentinula.</title>
        <authorList>
            <person name="Sierra-Patev S."/>
            <person name="Min B."/>
            <person name="Naranjo-Ortiz M."/>
            <person name="Looney B."/>
            <person name="Konkel Z."/>
            <person name="Slot J.C."/>
            <person name="Sakamoto Y."/>
            <person name="Steenwyk J.L."/>
            <person name="Rokas A."/>
            <person name="Carro J."/>
            <person name="Camarero S."/>
            <person name="Ferreira P."/>
            <person name="Molpeceres G."/>
            <person name="Ruiz-Duenas F.J."/>
            <person name="Serrano A."/>
            <person name="Henrissat B."/>
            <person name="Drula E."/>
            <person name="Hughes K.W."/>
            <person name="Mata J.L."/>
            <person name="Ishikawa N.K."/>
            <person name="Vargas-Isla R."/>
            <person name="Ushijima S."/>
            <person name="Smith C.A."/>
            <person name="Donoghue J."/>
            <person name="Ahrendt S."/>
            <person name="Andreopoulos W."/>
            <person name="He G."/>
            <person name="LaButti K."/>
            <person name="Lipzen A."/>
            <person name="Ng V."/>
            <person name="Riley R."/>
            <person name="Sandor L."/>
            <person name="Barry K."/>
            <person name="Martinez A.T."/>
            <person name="Xiao Y."/>
            <person name="Gibbons J.G."/>
            <person name="Terashima K."/>
            <person name="Grigoriev I.V."/>
            <person name="Hibbett D."/>
        </authorList>
    </citation>
    <scope>NUCLEOTIDE SEQUENCE [LARGE SCALE GENOMIC DNA]</scope>
    <source>
        <strain evidence="2 3">TFB7810</strain>
    </source>
</reference>
<sequence length="323" mass="36761">MEIEMISRSSLEPTPGCSRSSNSIARDMQGQLHRDSDSDDTGWNGREWRPEAKPIHRTYASRRTSTIPQSHEHQARRSSFCFPQFSQVTSRINMRLLPSITSHSILSVYLLSAALLNIVVVANPIPISSRALISGEDIRIRLAWRIPGQNFRSVQNGFSARDRFSLFMTGSSFSTGFSIEDSTKTTRTQVIGVNLPLTPRRKIDDAALKDLAVGKKHLIAHFIDPSFFNQHYEVIRDVDRLREQTNALLKEKAKEFKGSTMRGDPKLQHPIDIIRDDLDWINTVLLYLTLINQPGRNVPVLDPQGMFVWSKIFNEMTSMRSPR</sequence>
<keyword evidence="3" id="KW-1185">Reference proteome</keyword>
<dbReference type="AlphaFoldDB" id="A0A9W8TYH3"/>
<protein>
    <submittedName>
        <fullName evidence="2">Uncharacterized protein</fullName>
    </submittedName>
</protein>
<proteinExistence type="predicted"/>
<feature type="region of interest" description="Disordered" evidence="1">
    <location>
        <begin position="1"/>
        <end position="75"/>
    </location>
</feature>
<gene>
    <name evidence="2" type="ORF">DFH05DRAFT_1543145</name>
</gene>
<evidence type="ECO:0000256" key="1">
    <source>
        <dbReference type="SAM" id="MobiDB-lite"/>
    </source>
</evidence>
<organism evidence="2 3">
    <name type="scientific">Lentinula detonsa</name>
    <dbReference type="NCBI Taxonomy" id="2804962"/>
    <lineage>
        <taxon>Eukaryota</taxon>
        <taxon>Fungi</taxon>
        <taxon>Dikarya</taxon>
        <taxon>Basidiomycota</taxon>
        <taxon>Agaricomycotina</taxon>
        <taxon>Agaricomycetes</taxon>
        <taxon>Agaricomycetidae</taxon>
        <taxon>Agaricales</taxon>
        <taxon>Marasmiineae</taxon>
        <taxon>Omphalotaceae</taxon>
        <taxon>Lentinula</taxon>
    </lineage>
</organism>
<comment type="caution">
    <text evidence="2">The sequence shown here is derived from an EMBL/GenBank/DDBJ whole genome shotgun (WGS) entry which is preliminary data.</text>
</comment>
<dbReference type="EMBL" id="JANVFU010000006">
    <property type="protein sequence ID" value="KAJ3745171.1"/>
    <property type="molecule type" value="Genomic_DNA"/>
</dbReference>
<evidence type="ECO:0000313" key="2">
    <source>
        <dbReference type="EMBL" id="KAJ3745171.1"/>
    </source>
</evidence>
<accession>A0A9W8TYH3</accession>
<feature type="compositionally biased region" description="Polar residues" evidence="1">
    <location>
        <begin position="7"/>
        <end position="24"/>
    </location>
</feature>
<evidence type="ECO:0000313" key="3">
    <source>
        <dbReference type="Proteomes" id="UP001142393"/>
    </source>
</evidence>
<dbReference type="Proteomes" id="UP001142393">
    <property type="component" value="Unassembled WGS sequence"/>
</dbReference>
<name>A0A9W8TYH3_9AGAR</name>